<reference evidence="1" key="1">
    <citation type="submission" date="2025-08" db="UniProtKB">
        <authorList>
            <consortium name="RefSeq"/>
        </authorList>
    </citation>
    <scope>IDENTIFICATION</scope>
</reference>
<dbReference type="AlphaFoldDB" id="A0A1S4C6R8"/>
<dbReference type="PaxDb" id="4097-A0A1S4C6R8"/>
<dbReference type="PANTHER" id="PTHR33116">
    <property type="entry name" value="REVERSE TRANSCRIPTASE ZINC-BINDING DOMAIN-CONTAINING PROTEIN-RELATED-RELATED"/>
    <property type="match status" value="1"/>
</dbReference>
<dbReference type="OrthoDB" id="1305421at2759"/>
<proteinExistence type="predicted"/>
<evidence type="ECO:0008006" key="2">
    <source>
        <dbReference type="Google" id="ProtNLM"/>
    </source>
</evidence>
<gene>
    <name evidence="1" type="primary">LOC107815716</name>
</gene>
<protein>
    <recommendedName>
        <fullName evidence="2">Reverse transcriptase domain-containing protein</fullName>
    </recommendedName>
</protein>
<organism evidence="1">
    <name type="scientific">Nicotiana tabacum</name>
    <name type="common">Common tobacco</name>
    <dbReference type="NCBI Taxonomy" id="4097"/>
    <lineage>
        <taxon>Eukaryota</taxon>
        <taxon>Viridiplantae</taxon>
        <taxon>Streptophyta</taxon>
        <taxon>Embryophyta</taxon>
        <taxon>Tracheophyta</taxon>
        <taxon>Spermatophyta</taxon>
        <taxon>Magnoliopsida</taxon>
        <taxon>eudicotyledons</taxon>
        <taxon>Gunneridae</taxon>
        <taxon>Pentapetalae</taxon>
        <taxon>asterids</taxon>
        <taxon>lamiids</taxon>
        <taxon>Solanales</taxon>
        <taxon>Solanaceae</taxon>
        <taxon>Nicotianoideae</taxon>
        <taxon>Nicotianeae</taxon>
        <taxon>Nicotiana</taxon>
    </lineage>
</organism>
<evidence type="ECO:0000313" key="1">
    <source>
        <dbReference type="RefSeq" id="XP_016496818.1"/>
    </source>
</evidence>
<dbReference type="KEGG" id="nta:107815716"/>
<name>A0A1S4C6R8_TOBAC</name>
<sequence>MHNIWTRLQQVKQGLKNLKTKGYSKIGEKVEECRKLLAEIQVQTRDPNEQVVLAEMEKEFKMQLEKWISIDESILKQKSRVKWLHLGDSNNAYFFACMKNRVAQNQIRRLNTLDGNIAHTEREVETEILKFYQSLLGSAATCLPTVQLDIFQEGNRLIRDRQLQLIAPMTAEKIFNALMDIDDQTAPRCDDFNAYFFKIIWQVITKRMKALMPELVNNSQSVFVLGTVITDNIILGHELVKGYGRKGISPRCMLKIDMQKAYDSVEWVFIEQGDKTSMQLLFNCVREFSRASRHTANLTKSSIYFGGVNPVLQQHILAILGFSKGELPFRYLGVPLSSMRLSITQCQPLIDKMLGKITSWTSKFLSYAGRRIINLIVTTCRRFLWIGDTGSYNKALLAWKTLCYPMTTGAVNFVDVEIWNRAAICKQLWNLCKKKDRLWVRWVHAYYGANISIWEARCNQASWLLQKIVKASKYEDSSWYGHARFDQYTTVLHQRLLQEAKGGLP</sequence>
<dbReference type="RefSeq" id="XP_016496818.1">
    <property type="nucleotide sequence ID" value="XM_016641332.1"/>
</dbReference>
<dbReference type="PANTHER" id="PTHR33116:SF66">
    <property type="entry name" value="REVERSE TRANSCRIPTASE ZINC-BINDING DOMAIN-CONTAINING PROTEIN"/>
    <property type="match status" value="1"/>
</dbReference>
<accession>A0A1S4C6R8</accession>